<keyword evidence="1" id="KW-1133">Transmembrane helix</keyword>
<feature type="transmembrane region" description="Helical" evidence="1">
    <location>
        <begin position="140"/>
        <end position="164"/>
    </location>
</feature>
<evidence type="ECO:0000313" key="2">
    <source>
        <dbReference type="EMBL" id="TDL98752.1"/>
    </source>
</evidence>
<proteinExistence type="predicted"/>
<dbReference type="Proteomes" id="UP000295310">
    <property type="component" value="Unassembled WGS sequence"/>
</dbReference>
<keyword evidence="1" id="KW-0812">Transmembrane</keyword>
<name>A0A4R6BFZ3_9STAP</name>
<reference evidence="2 3" key="1">
    <citation type="submission" date="2019-01" db="EMBL/GenBank/DDBJ databases">
        <title>Draft genome sequences of the type strains of six Macrococcus species.</title>
        <authorList>
            <person name="Mazhar S."/>
            <person name="Altermann E."/>
            <person name="Hill C."/>
            <person name="Mcauliffe O."/>
        </authorList>
    </citation>
    <scope>NUCLEOTIDE SEQUENCE [LARGE SCALE GENOMIC DNA]</scope>
    <source>
        <strain evidence="2 3">CCM4811</strain>
    </source>
</reference>
<evidence type="ECO:0008006" key="4">
    <source>
        <dbReference type="Google" id="ProtNLM"/>
    </source>
</evidence>
<keyword evidence="1" id="KW-0472">Membrane</keyword>
<dbReference type="RefSeq" id="WP_133431014.1">
    <property type="nucleotide sequence ID" value="NZ_SCWA01000002.1"/>
</dbReference>
<evidence type="ECO:0000313" key="3">
    <source>
        <dbReference type="Proteomes" id="UP000295310"/>
    </source>
</evidence>
<evidence type="ECO:0000256" key="1">
    <source>
        <dbReference type="SAM" id="Phobius"/>
    </source>
</evidence>
<keyword evidence="3" id="KW-1185">Reference proteome</keyword>
<sequence length="231" mass="27009">MSKKWDHINSFIKDTTPAKRVRQFNQLPDKKSSLKALVIRPAAEFEYKIESFQSFLKYTLSRPQIVADDQTSGRYFLWALLNLLLYIAILFFIGATGEQVEWQDGLQYAISGLIFTLVLIIFTFFTQLISINSNITIYKVFVDILSYYTLVCVFGFIQLGFQLLSLPYNHALEILTFLVVLSIPTRLFISYHHDHKFEVDIFKMNLLLLVLIVLYMMFTRHISWLNFFSGI</sequence>
<gene>
    <name evidence="2" type="ORF">ERX27_01280</name>
</gene>
<feature type="transmembrane region" description="Helical" evidence="1">
    <location>
        <begin position="201"/>
        <end position="218"/>
    </location>
</feature>
<dbReference type="OrthoDB" id="2417734at2"/>
<comment type="caution">
    <text evidence="2">The sequence shown here is derived from an EMBL/GenBank/DDBJ whole genome shotgun (WGS) entry which is preliminary data.</text>
</comment>
<organism evidence="2 3">
    <name type="scientific">Macrococcus brunensis</name>
    <dbReference type="NCBI Taxonomy" id="198483"/>
    <lineage>
        <taxon>Bacteria</taxon>
        <taxon>Bacillati</taxon>
        <taxon>Bacillota</taxon>
        <taxon>Bacilli</taxon>
        <taxon>Bacillales</taxon>
        <taxon>Staphylococcaceae</taxon>
        <taxon>Macrococcus</taxon>
    </lineage>
</organism>
<feature type="transmembrane region" description="Helical" evidence="1">
    <location>
        <begin position="106"/>
        <end position="128"/>
    </location>
</feature>
<protein>
    <recommendedName>
        <fullName evidence="4">DUF1282 domain-containing protein</fullName>
    </recommendedName>
</protein>
<dbReference type="AlphaFoldDB" id="A0A4R6BFZ3"/>
<feature type="transmembrane region" description="Helical" evidence="1">
    <location>
        <begin position="75"/>
        <end position="94"/>
    </location>
</feature>
<dbReference type="EMBL" id="SCWA01000002">
    <property type="protein sequence ID" value="TDL98752.1"/>
    <property type="molecule type" value="Genomic_DNA"/>
</dbReference>
<accession>A0A4R6BFZ3</accession>
<feature type="transmembrane region" description="Helical" evidence="1">
    <location>
        <begin position="170"/>
        <end position="189"/>
    </location>
</feature>